<dbReference type="AlphaFoldDB" id="A0A5E4NE20"/>
<name>A0A5E4NE20_9HEMI</name>
<keyword evidence="2" id="KW-1185">Reference proteome</keyword>
<proteinExistence type="predicted"/>
<accession>A0A5E4NE20</accession>
<reference evidence="1 2" key="1">
    <citation type="submission" date="2019-08" db="EMBL/GenBank/DDBJ databases">
        <authorList>
            <person name="Alioto T."/>
            <person name="Alioto T."/>
            <person name="Gomez Garrido J."/>
        </authorList>
    </citation>
    <scope>NUCLEOTIDE SEQUENCE [LARGE SCALE GENOMIC DNA]</scope>
</reference>
<evidence type="ECO:0000313" key="1">
    <source>
        <dbReference type="EMBL" id="VVC43090.1"/>
    </source>
</evidence>
<protein>
    <recommendedName>
        <fullName evidence="3">Tetratricopeptide-like helical domain</fullName>
    </recommendedName>
</protein>
<evidence type="ECO:0000313" key="2">
    <source>
        <dbReference type="Proteomes" id="UP000325440"/>
    </source>
</evidence>
<dbReference type="Proteomes" id="UP000325440">
    <property type="component" value="Unassembled WGS sequence"/>
</dbReference>
<organism evidence="1 2">
    <name type="scientific">Cinara cedri</name>
    <dbReference type="NCBI Taxonomy" id="506608"/>
    <lineage>
        <taxon>Eukaryota</taxon>
        <taxon>Metazoa</taxon>
        <taxon>Ecdysozoa</taxon>
        <taxon>Arthropoda</taxon>
        <taxon>Hexapoda</taxon>
        <taxon>Insecta</taxon>
        <taxon>Pterygota</taxon>
        <taxon>Neoptera</taxon>
        <taxon>Paraneoptera</taxon>
        <taxon>Hemiptera</taxon>
        <taxon>Sternorrhyncha</taxon>
        <taxon>Aphidomorpha</taxon>
        <taxon>Aphidoidea</taxon>
        <taxon>Aphididae</taxon>
        <taxon>Lachninae</taxon>
        <taxon>Cinara</taxon>
    </lineage>
</organism>
<sequence>MGEKHDDLSNEMGTLSVMENICLENHGFDAELRTKLYKMKNEYETVFSWDIEILTEKSKNKNLISNFIVRIRERCESTIDNDDGVFNLNRFFYHLVITYELYMSDNYEESLLEIQSVIKSLETCTFDQPEKPYIYACHHISRATCAYIALTLDRDYEQMTMDIKSVNSLNQVEKAAIYAIKARIFMMYAPKGNNIALKFADQSRHHQSTETEWIIVWLKAKGRLRRCYNKTQMPGEDEIEAAGMLSLAQSKPWVLVQASKVYMEIAFIHSTNNNQEEYKIYNTISSNLIVKAIEVAKDDIRQLCLCLKTYIDYPKQFQSKIVVDTLIEKLTGKEYNQVYPILGKYYLKYKKDYEKAKIYFSRGMASGHFSSALQLVRVECLLEPVNKYPLIGILIMIYKVFQHPLRRLLILSQILIYCYYYEKNPKVMMRYLNLYMDQDIDDAFKKHCLTFAIPLFKLNGLFIKNQFLYYLSIKVKNITMLYEWSLEEKEIVYGVYYRFNKMSKQKIKMENEQYSQSPYE</sequence>
<dbReference type="OrthoDB" id="6598686at2759"/>
<evidence type="ECO:0008006" key="3">
    <source>
        <dbReference type="Google" id="ProtNLM"/>
    </source>
</evidence>
<dbReference type="EMBL" id="CABPRJ010002367">
    <property type="protein sequence ID" value="VVC43090.1"/>
    <property type="molecule type" value="Genomic_DNA"/>
</dbReference>
<gene>
    <name evidence="1" type="ORF">CINCED_3A019778</name>
</gene>